<protein>
    <recommendedName>
        <fullName evidence="3">Superoxide dismutase [Cu-Zn]</fullName>
        <ecNumber evidence="3">1.15.1.1</ecNumber>
    </recommendedName>
</protein>
<evidence type="ECO:0000256" key="2">
    <source>
        <dbReference type="ARBA" id="ARBA00024900"/>
    </source>
</evidence>
<dbReference type="InterPro" id="IPR001424">
    <property type="entry name" value="SOD_Cu_Zn_dom"/>
</dbReference>
<keyword evidence="3" id="KW-0479">Metal-binding</keyword>
<dbReference type="AlphaFoldDB" id="A0A197ZWQ0"/>
<evidence type="ECO:0000313" key="5">
    <source>
        <dbReference type="EMBL" id="OAS13589.1"/>
    </source>
</evidence>
<keyword evidence="3" id="KW-0862">Zinc</keyword>
<dbReference type="GO" id="GO:0004784">
    <property type="term" value="F:superoxide dismutase activity"/>
    <property type="evidence" value="ECO:0007669"/>
    <property type="project" value="UniProtKB-EC"/>
</dbReference>
<sequence length="183" mass="19139">MKIAKIMMTTSMGLMLLTGCQTVSRTSATEATISPETIRVDLIGSNNQTVGSAQLTAVREGVQMDVQVSGLSPGVHGLHIHERAVCEAPAFDSAGGHFNPHMKEHGFLNPKGAHAGDLPNLIVDGQGNGRFSSVTKAVVLEKDKPNSLFKPGGSSLVIHEKADDLKTDPSGNSGKRIACGAVK</sequence>
<dbReference type="PROSITE" id="PS51257">
    <property type="entry name" value="PROKAR_LIPOPROTEIN"/>
    <property type="match status" value="1"/>
</dbReference>
<proteinExistence type="inferred from homology"/>
<feature type="domain" description="Superoxide dismutase copper/zinc binding" evidence="4">
    <location>
        <begin position="51"/>
        <end position="181"/>
    </location>
</feature>
<dbReference type="InterPro" id="IPR036423">
    <property type="entry name" value="SOD-like_Cu/Zn_dom_sf"/>
</dbReference>
<evidence type="ECO:0000256" key="1">
    <source>
        <dbReference type="ARBA" id="ARBA00010457"/>
    </source>
</evidence>
<reference evidence="5 6" key="1">
    <citation type="submission" date="2016-05" db="EMBL/GenBank/DDBJ databases">
        <title>Paenibacillus sp. 1ZS3-15 nov., isolated from the rhizosphere soil.</title>
        <authorList>
            <person name="Zhang X.X."/>
            <person name="Zhang J."/>
        </authorList>
    </citation>
    <scope>NUCLEOTIDE SEQUENCE [LARGE SCALE GENOMIC DNA]</scope>
    <source>
        <strain evidence="5 6">1ZS3-15</strain>
    </source>
</reference>
<dbReference type="SUPFAM" id="SSF49329">
    <property type="entry name" value="Cu,Zn superoxide dismutase-like"/>
    <property type="match status" value="1"/>
</dbReference>
<accession>A0A197ZWQ0</accession>
<name>A0A197ZWQ0_9BACL</name>
<dbReference type="EMBL" id="LYPB01000092">
    <property type="protein sequence ID" value="OAS13589.1"/>
    <property type="molecule type" value="Genomic_DNA"/>
</dbReference>
<comment type="caution">
    <text evidence="5">The sequence shown here is derived from an EMBL/GenBank/DDBJ whole genome shotgun (WGS) entry which is preliminary data.</text>
</comment>
<dbReference type="Proteomes" id="UP000078454">
    <property type="component" value="Unassembled WGS sequence"/>
</dbReference>
<keyword evidence="3" id="KW-0186">Copper</keyword>
<dbReference type="InterPro" id="IPR024134">
    <property type="entry name" value="SOD_Cu/Zn_/chaperone"/>
</dbReference>
<dbReference type="RefSeq" id="WP_068670612.1">
    <property type="nucleotide sequence ID" value="NZ_LYPB01000092.1"/>
</dbReference>
<dbReference type="GO" id="GO:0005507">
    <property type="term" value="F:copper ion binding"/>
    <property type="evidence" value="ECO:0007669"/>
    <property type="project" value="InterPro"/>
</dbReference>
<keyword evidence="3" id="KW-0560">Oxidoreductase</keyword>
<comment type="similarity">
    <text evidence="1 3">Belongs to the Cu-Zn superoxide dismutase family.</text>
</comment>
<dbReference type="CDD" id="cd00305">
    <property type="entry name" value="Cu-Zn_Superoxide_Dismutase"/>
    <property type="match status" value="1"/>
</dbReference>
<dbReference type="STRING" id="1850517.A8708_24335"/>
<organism evidence="5 6">
    <name type="scientific">Paenibacillus oryzisoli</name>
    <dbReference type="NCBI Taxonomy" id="1850517"/>
    <lineage>
        <taxon>Bacteria</taxon>
        <taxon>Bacillati</taxon>
        <taxon>Bacillota</taxon>
        <taxon>Bacilli</taxon>
        <taxon>Bacillales</taxon>
        <taxon>Paenibacillaceae</taxon>
        <taxon>Paenibacillus</taxon>
    </lineage>
</organism>
<evidence type="ECO:0000313" key="6">
    <source>
        <dbReference type="Proteomes" id="UP000078454"/>
    </source>
</evidence>
<dbReference type="EC" id="1.15.1.1" evidence="3"/>
<comment type="cofactor">
    <cofactor evidence="3">
        <name>Zn(2+)</name>
        <dbReference type="ChEBI" id="CHEBI:29105"/>
    </cofactor>
    <text evidence="3">Binds 1 zinc ion per subunit.</text>
</comment>
<comment type="function">
    <text evidence="2">Destroys radicals which are normally produced within the cells and which are toxic to biological systems. May play a role in favoring mycobacterial survival in phagocytes.</text>
</comment>
<gene>
    <name evidence="5" type="ORF">A8708_24335</name>
</gene>
<dbReference type="PROSITE" id="PS00332">
    <property type="entry name" value="SOD_CU_ZN_2"/>
    <property type="match status" value="1"/>
</dbReference>
<keyword evidence="6" id="KW-1185">Reference proteome</keyword>
<comment type="catalytic activity">
    <reaction evidence="3">
        <text>2 superoxide + 2 H(+) = H2O2 + O2</text>
        <dbReference type="Rhea" id="RHEA:20696"/>
        <dbReference type="ChEBI" id="CHEBI:15378"/>
        <dbReference type="ChEBI" id="CHEBI:15379"/>
        <dbReference type="ChEBI" id="CHEBI:16240"/>
        <dbReference type="ChEBI" id="CHEBI:18421"/>
        <dbReference type="EC" id="1.15.1.1"/>
    </reaction>
</comment>
<dbReference type="Gene3D" id="2.60.40.200">
    <property type="entry name" value="Superoxide dismutase, copper/zinc binding domain"/>
    <property type="match status" value="1"/>
</dbReference>
<dbReference type="InterPro" id="IPR018152">
    <property type="entry name" value="SOD_Cu/Zn_BS"/>
</dbReference>
<dbReference type="PANTHER" id="PTHR10003">
    <property type="entry name" value="SUPEROXIDE DISMUTASE CU-ZN -RELATED"/>
    <property type="match status" value="1"/>
</dbReference>
<evidence type="ECO:0000259" key="4">
    <source>
        <dbReference type="Pfam" id="PF00080"/>
    </source>
</evidence>
<dbReference type="Pfam" id="PF00080">
    <property type="entry name" value="Sod_Cu"/>
    <property type="match status" value="1"/>
</dbReference>
<evidence type="ECO:0000256" key="3">
    <source>
        <dbReference type="RuleBase" id="RU000393"/>
    </source>
</evidence>
<comment type="cofactor">
    <cofactor evidence="3">
        <name>Cu cation</name>
        <dbReference type="ChEBI" id="CHEBI:23378"/>
    </cofactor>
    <text evidence="3">Binds 1 copper ion per subunit.</text>
</comment>